<protein>
    <submittedName>
        <fullName evidence="6">7-cyano-7-deazaguanine reductase</fullName>
    </submittedName>
</protein>
<dbReference type="Pfam" id="PF14819">
    <property type="entry name" value="QueF_N"/>
    <property type="match status" value="1"/>
</dbReference>
<sequence>MKPDSNRTNPLGQQVEYTFTYNPELLFPVPRTVGRETLGLGGNRPLPFFGEDIWNCWELSWLNDRGKPISAVMELRIPCTSQCIIESKSLKLYLNSFNMSRFKDQQEVAQIIGADLSSTAGTEVQVRIFDCNDRKTLMTTVPRGRCIDDLEAGDYVYRVDPALLRCSDKKAENETLCSNILRTNCPVTGQPDWATVEITYSGNKIDESSLLAYLVSFRTHTGYHENCVETIYVHLMEHLLLDSLTISGRFTRRGGVDINPCRSSAQTPFANHRLVRQ</sequence>
<dbReference type="EMBL" id="FNJI01000001">
    <property type="protein sequence ID" value="SDO36731.1"/>
    <property type="molecule type" value="Genomic_DNA"/>
</dbReference>
<dbReference type="PIRSF" id="PIRSF004750">
    <property type="entry name" value="Nitrile_oxidored_YqcD_prd"/>
    <property type="match status" value="1"/>
</dbReference>
<dbReference type="InterPro" id="IPR029500">
    <property type="entry name" value="QueF"/>
</dbReference>
<name>A0A1H0J030_9BACT</name>
<dbReference type="Proteomes" id="UP000199073">
    <property type="component" value="Unassembled WGS sequence"/>
</dbReference>
<dbReference type="InterPro" id="IPR043133">
    <property type="entry name" value="GTP-CH-I_C/QueF"/>
</dbReference>
<dbReference type="InterPro" id="IPR016428">
    <property type="entry name" value="QueF_type2"/>
</dbReference>
<dbReference type="PANTHER" id="PTHR34354">
    <property type="entry name" value="NADPH-DEPENDENT 7-CYANO-7-DEAZAGUANINE REDUCTASE"/>
    <property type="match status" value="1"/>
</dbReference>
<dbReference type="GO" id="GO:0008616">
    <property type="term" value="P:tRNA queuosine(34) biosynthetic process"/>
    <property type="evidence" value="ECO:0007669"/>
    <property type="project" value="UniProtKB-KW"/>
</dbReference>
<dbReference type="AlphaFoldDB" id="A0A1H0J030"/>
<keyword evidence="3" id="KW-0521">NADP</keyword>
<keyword evidence="4" id="KW-0560">Oxidoreductase</keyword>
<dbReference type="Gene3D" id="3.30.1130.10">
    <property type="match status" value="2"/>
</dbReference>
<dbReference type="InterPro" id="IPR029139">
    <property type="entry name" value="QueF_N"/>
</dbReference>
<reference evidence="6 7" key="1">
    <citation type="submission" date="2016-10" db="EMBL/GenBank/DDBJ databases">
        <authorList>
            <person name="de Groot N.N."/>
        </authorList>
    </citation>
    <scope>NUCLEOTIDE SEQUENCE [LARGE SCALE GENOMIC DNA]</scope>
    <source>
        <strain evidence="6 7">DSM 12130</strain>
    </source>
</reference>
<keyword evidence="1" id="KW-0963">Cytoplasm</keyword>
<dbReference type="GO" id="GO:0033739">
    <property type="term" value="F:preQ1 synthase activity"/>
    <property type="evidence" value="ECO:0007669"/>
    <property type="project" value="InterPro"/>
</dbReference>
<keyword evidence="2" id="KW-0671">Queuosine biosynthesis</keyword>
<evidence type="ECO:0000256" key="4">
    <source>
        <dbReference type="ARBA" id="ARBA00023002"/>
    </source>
</evidence>
<dbReference type="InterPro" id="IPR050084">
    <property type="entry name" value="NADPH_dep_7-cyano-7-deazaG_red"/>
</dbReference>
<dbReference type="STRING" id="91360.SAMN05660330_00085"/>
<evidence type="ECO:0000256" key="2">
    <source>
        <dbReference type="ARBA" id="ARBA00022785"/>
    </source>
</evidence>
<dbReference type="NCBIfam" id="TIGR03138">
    <property type="entry name" value="QueF"/>
    <property type="match status" value="1"/>
</dbReference>
<dbReference type="Pfam" id="PF14489">
    <property type="entry name" value="QueF"/>
    <property type="match status" value="1"/>
</dbReference>
<dbReference type="SUPFAM" id="SSF55620">
    <property type="entry name" value="Tetrahydrobiopterin biosynthesis enzymes-like"/>
    <property type="match status" value="1"/>
</dbReference>
<proteinExistence type="predicted"/>
<evidence type="ECO:0000256" key="3">
    <source>
        <dbReference type="ARBA" id="ARBA00022857"/>
    </source>
</evidence>
<keyword evidence="7" id="KW-1185">Reference proteome</keyword>
<feature type="domain" description="NADPH-dependent 7-cyano-7-deazaguanine reductase N-terminal" evidence="5">
    <location>
        <begin position="17"/>
        <end position="128"/>
    </location>
</feature>
<dbReference type="OrthoDB" id="9789995at2"/>
<dbReference type="RefSeq" id="WP_092218654.1">
    <property type="nucleotide sequence ID" value="NZ_FNJI01000001.1"/>
</dbReference>
<evidence type="ECO:0000313" key="7">
    <source>
        <dbReference type="Proteomes" id="UP000199073"/>
    </source>
</evidence>
<evidence type="ECO:0000313" key="6">
    <source>
        <dbReference type="EMBL" id="SDO36731.1"/>
    </source>
</evidence>
<accession>A0A1H0J030</accession>
<gene>
    <name evidence="6" type="ORF">SAMN05660330_00085</name>
</gene>
<evidence type="ECO:0000256" key="1">
    <source>
        <dbReference type="ARBA" id="ARBA00022490"/>
    </source>
</evidence>
<organism evidence="6 7">
    <name type="scientific">Desulforhopalus singaporensis</name>
    <dbReference type="NCBI Taxonomy" id="91360"/>
    <lineage>
        <taxon>Bacteria</taxon>
        <taxon>Pseudomonadati</taxon>
        <taxon>Thermodesulfobacteriota</taxon>
        <taxon>Desulfobulbia</taxon>
        <taxon>Desulfobulbales</taxon>
        <taxon>Desulfocapsaceae</taxon>
        <taxon>Desulforhopalus</taxon>
    </lineage>
</organism>
<evidence type="ECO:0000259" key="5">
    <source>
        <dbReference type="Pfam" id="PF14819"/>
    </source>
</evidence>
<dbReference type="GO" id="GO:0005737">
    <property type="term" value="C:cytoplasm"/>
    <property type="evidence" value="ECO:0007669"/>
    <property type="project" value="InterPro"/>
</dbReference>
<dbReference type="PANTHER" id="PTHR34354:SF1">
    <property type="entry name" value="NADPH-DEPENDENT 7-CYANO-7-DEAZAGUANINE REDUCTASE"/>
    <property type="match status" value="1"/>
</dbReference>